<sequence length="74" mass="8421">MYQSYVQVSNIQTENDKEALEKRLSSMIGVLDVQIDINQQCVNLEYETPANLNTLEKEIYDAGFPVINSFKGGY</sequence>
<dbReference type="RefSeq" id="WP_115902535.1">
    <property type="nucleotide sequence ID" value="NZ_JBBEFJ010000003.1"/>
</dbReference>
<dbReference type="Proteomes" id="UP000256562">
    <property type="component" value="Unassembled WGS sequence"/>
</dbReference>
<feature type="domain" description="HMA" evidence="1">
    <location>
        <begin position="2"/>
        <end position="67"/>
    </location>
</feature>
<reference evidence="2 3" key="1">
    <citation type="journal article" date="2018" name="Vet. Microbiol.">
        <title>Characterisation of Staphylococcus felis isolated from cats using whole genome sequencing.</title>
        <authorList>
            <person name="Worthing K."/>
            <person name="Pang S."/>
            <person name="Trott D.J."/>
            <person name="Abraham S."/>
            <person name="Coombs G.W."/>
            <person name="Jordan D."/>
            <person name="McIntyre L."/>
            <person name="Davies M.R."/>
            <person name="Norris J."/>
        </authorList>
    </citation>
    <scope>NUCLEOTIDE SEQUENCE [LARGE SCALE GENOMIC DNA]</scope>
    <source>
        <strain evidence="2 3">F9</strain>
    </source>
</reference>
<dbReference type="AlphaFoldDB" id="A0A3E0ILV6"/>
<proteinExistence type="predicted"/>
<organism evidence="2 3">
    <name type="scientific">Staphylococcus felis</name>
    <dbReference type="NCBI Taxonomy" id="46127"/>
    <lineage>
        <taxon>Bacteria</taxon>
        <taxon>Bacillati</taxon>
        <taxon>Bacillota</taxon>
        <taxon>Bacilli</taxon>
        <taxon>Bacillales</taxon>
        <taxon>Staphylococcaceae</taxon>
        <taxon>Staphylococcus</taxon>
    </lineage>
</organism>
<dbReference type="GO" id="GO:0046872">
    <property type="term" value="F:metal ion binding"/>
    <property type="evidence" value="ECO:0007669"/>
    <property type="project" value="InterPro"/>
</dbReference>
<comment type="caution">
    <text evidence="2">The sequence shown here is derived from an EMBL/GenBank/DDBJ whole genome shotgun (WGS) entry which is preliminary data.</text>
</comment>
<dbReference type="PROSITE" id="PS50846">
    <property type="entry name" value="HMA_2"/>
    <property type="match status" value="1"/>
</dbReference>
<name>A0A3E0ILV6_9STAP</name>
<dbReference type="InterPro" id="IPR036163">
    <property type="entry name" value="HMA_dom_sf"/>
</dbReference>
<evidence type="ECO:0000259" key="1">
    <source>
        <dbReference type="PROSITE" id="PS50846"/>
    </source>
</evidence>
<dbReference type="Pfam" id="PF00403">
    <property type="entry name" value="HMA"/>
    <property type="match status" value="1"/>
</dbReference>
<accession>A0A3E0ILV6</accession>
<dbReference type="NCBIfam" id="NF047536">
    <property type="entry name" value="Cu_chaper_CsoZ"/>
    <property type="match status" value="1"/>
</dbReference>
<dbReference type="InterPro" id="IPR006121">
    <property type="entry name" value="HMA_dom"/>
</dbReference>
<evidence type="ECO:0000313" key="3">
    <source>
        <dbReference type="Proteomes" id="UP000256562"/>
    </source>
</evidence>
<evidence type="ECO:0000313" key="2">
    <source>
        <dbReference type="EMBL" id="REH91310.1"/>
    </source>
</evidence>
<dbReference type="SUPFAM" id="SSF55008">
    <property type="entry name" value="HMA, heavy metal-associated domain"/>
    <property type="match status" value="1"/>
</dbReference>
<dbReference type="EMBL" id="QKXQ01000551">
    <property type="protein sequence ID" value="REH91310.1"/>
    <property type="molecule type" value="Genomic_DNA"/>
</dbReference>
<gene>
    <name evidence="2" type="ORF">DOS83_11550</name>
</gene>
<dbReference type="Gene3D" id="3.30.70.100">
    <property type="match status" value="1"/>
</dbReference>
<protein>
    <submittedName>
        <fullName evidence="2">Heavy-metal-associated domain-containing protein</fullName>
    </submittedName>
</protein>
<dbReference type="OrthoDB" id="2410348at2"/>